<evidence type="ECO:0000256" key="1">
    <source>
        <dbReference type="ARBA" id="ARBA00009437"/>
    </source>
</evidence>
<dbReference type="Pfam" id="PF03466">
    <property type="entry name" value="LysR_substrate"/>
    <property type="match status" value="1"/>
</dbReference>
<dbReference type="SUPFAM" id="SSF46785">
    <property type="entry name" value="Winged helix' DNA-binding domain"/>
    <property type="match status" value="1"/>
</dbReference>
<accession>A0A917A4V1</accession>
<evidence type="ECO:0000256" key="4">
    <source>
        <dbReference type="ARBA" id="ARBA00023163"/>
    </source>
</evidence>
<dbReference type="EMBL" id="BMFJ01000001">
    <property type="protein sequence ID" value="GGE27612.1"/>
    <property type="molecule type" value="Genomic_DNA"/>
</dbReference>
<dbReference type="AlphaFoldDB" id="A0A917A4V1"/>
<evidence type="ECO:0000256" key="2">
    <source>
        <dbReference type="ARBA" id="ARBA00023015"/>
    </source>
</evidence>
<keyword evidence="3" id="KW-0238">DNA-binding</keyword>
<comment type="similarity">
    <text evidence="1">Belongs to the LysR transcriptional regulatory family.</text>
</comment>
<keyword evidence="7" id="KW-1185">Reference proteome</keyword>
<dbReference type="InterPro" id="IPR036388">
    <property type="entry name" value="WH-like_DNA-bd_sf"/>
</dbReference>
<name>A0A917A4V1_9RHOB</name>
<evidence type="ECO:0000256" key="3">
    <source>
        <dbReference type="ARBA" id="ARBA00023125"/>
    </source>
</evidence>
<dbReference type="Gene3D" id="1.10.10.10">
    <property type="entry name" value="Winged helix-like DNA-binding domain superfamily/Winged helix DNA-binding domain"/>
    <property type="match status" value="1"/>
</dbReference>
<dbReference type="Pfam" id="PF00126">
    <property type="entry name" value="HTH_1"/>
    <property type="match status" value="1"/>
</dbReference>
<dbReference type="GO" id="GO:0005829">
    <property type="term" value="C:cytosol"/>
    <property type="evidence" value="ECO:0007669"/>
    <property type="project" value="TreeGrafter"/>
</dbReference>
<dbReference type="InterPro" id="IPR000847">
    <property type="entry name" value="LysR_HTH_N"/>
</dbReference>
<organism evidence="6 7">
    <name type="scientific">Primorskyibacter flagellatus</name>
    <dbReference type="NCBI Taxonomy" id="1387277"/>
    <lineage>
        <taxon>Bacteria</taxon>
        <taxon>Pseudomonadati</taxon>
        <taxon>Pseudomonadota</taxon>
        <taxon>Alphaproteobacteria</taxon>
        <taxon>Rhodobacterales</taxon>
        <taxon>Roseobacteraceae</taxon>
        <taxon>Primorskyibacter</taxon>
    </lineage>
</organism>
<dbReference type="InterPro" id="IPR036390">
    <property type="entry name" value="WH_DNA-bd_sf"/>
</dbReference>
<dbReference type="FunFam" id="1.10.10.10:FF:000001">
    <property type="entry name" value="LysR family transcriptional regulator"/>
    <property type="match status" value="1"/>
</dbReference>
<dbReference type="InterPro" id="IPR005119">
    <property type="entry name" value="LysR_subst-bd"/>
</dbReference>
<evidence type="ECO:0000313" key="6">
    <source>
        <dbReference type="EMBL" id="GGE27612.1"/>
    </source>
</evidence>
<evidence type="ECO:0000313" key="7">
    <source>
        <dbReference type="Proteomes" id="UP000612855"/>
    </source>
</evidence>
<dbReference type="SUPFAM" id="SSF53850">
    <property type="entry name" value="Periplasmic binding protein-like II"/>
    <property type="match status" value="1"/>
</dbReference>
<proteinExistence type="inferred from homology"/>
<dbReference type="PANTHER" id="PTHR30419">
    <property type="entry name" value="HTH-TYPE TRANSCRIPTIONAL REGULATOR YBHD"/>
    <property type="match status" value="1"/>
</dbReference>
<dbReference type="Proteomes" id="UP000612855">
    <property type="component" value="Unassembled WGS sequence"/>
</dbReference>
<keyword evidence="4" id="KW-0804">Transcription</keyword>
<evidence type="ECO:0000259" key="5">
    <source>
        <dbReference type="PROSITE" id="PS50931"/>
    </source>
</evidence>
<dbReference type="GO" id="GO:0003677">
    <property type="term" value="F:DNA binding"/>
    <property type="evidence" value="ECO:0007669"/>
    <property type="project" value="UniProtKB-KW"/>
</dbReference>
<sequence length="313" mass="33888">MKRLNLDLADMQAFLWLAESGSFRMAAEQAGLSGPAMSRLIARIEDRIGARLFDRDTRNVSLTPQGHRFRALADRLVTEAQTAMADFDGYLDARRGQVTIAGLPSTVAGLLSPVVSQFADSRTGVQLKIFDALAEQVAEAVISGKADLGFCAMPVQNADSLEFHTLIEDDFMAVGAPGGPLEEDRAYTWTELTANDFIAISPGTSVRTLMEAALTQNGINLVPRIEVTHVATALTLVIRRMGVTALPYLALHLIGNVPMTVRPLVAPSLTRRIGMIRLRDRTLSPAATAFMKAVLAYDFSMASPWPAPFTRSG</sequence>
<dbReference type="PROSITE" id="PS50931">
    <property type="entry name" value="HTH_LYSR"/>
    <property type="match status" value="1"/>
</dbReference>
<dbReference type="CDD" id="cd08440">
    <property type="entry name" value="PBP2_LTTR_like_4"/>
    <property type="match status" value="1"/>
</dbReference>
<dbReference type="InterPro" id="IPR050950">
    <property type="entry name" value="HTH-type_LysR_regulators"/>
</dbReference>
<gene>
    <name evidence="6" type="ORF">GCM10011360_14820</name>
</gene>
<reference evidence="7" key="1">
    <citation type="journal article" date="2019" name="Int. J. Syst. Evol. Microbiol.">
        <title>The Global Catalogue of Microorganisms (GCM) 10K type strain sequencing project: providing services to taxonomists for standard genome sequencing and annotation.</title>
        <authorList>
            <consortium name="The Broad Institute Genomics Platform"/>
            <consortium name="The Broad Institute Genome Sequencing Center for Infectious Disease"/>
            <person name="Wu L."/>
            <person name="Ma J."/>
        </authorList>
    </citation>
    <scope>NUCLEOTIDE SEQUENCE [LARGE SCALE GENOMIC DNA]</scope>
    <source>
        <strain evidence="7">CGMCC 1.12664</strain>
    </source>
</reference>
<dbReference type="PANTHER" id="PTHR30419:SF8">
    <property type="entry name" value="NITROGEN ASSIMILATION TRANSCRIPTIONAL ACTIVATOR-RELATED"/>
    <property type="match status" value="1"/>
</dbReference>
<keyword evidence="2" id="KW-0805">Transcription regulation</keyword>
<dbReference type="GO" id="GO:0003700">
    <property type="term" value="F:DNA-binding transcription factor activity"/>
    <property type="evidence" value="ECO:0007669"/>
    <property type="project" value="InterPro"/>
</dbReference>
<protein>
    <submittedName>
        <fullName evidence="6">LysR family transcriptional regulator</fullName>
    </submittedName>
</protein>
<dbReference type="Gene3D" id="3.40.190.290">
    <property type="match status" value="1"/>
</dbReference>
<comment type="caution">
    <text evidence="6">The sequence shown here is derived from an EMBL/GenBank/DDBJ whole genome shotgun (WGS) entry which is preliminary data.</text>
</comment>
<dbReference type="RefSeq" id="WP_188477017.1">
    <property type="nucleotide sequence ID" value="NZ_BMFJ01000001.1"/>
</dbReference>
<feature type="domain" description="HTH lysR-type" evidence="5">
    <location>
        <begin position="6"/>
        <end position="63"/>
    </location>
</feature>